<evidence type="ECO:0000313" key="2">
    <source>
        <dbReference type="WBParaSite" id="JU765_v2.g14038.t1"/>
    </source>
</evidence>
<evidence type="ECO:0000313" key="1">
    <source>
        <dbReference type="Proteomes" id="UP000887576"/>
    </source>
</evidence>
<dbReference type="Proteomes" id="UP000887576">
    <property type="component" value="Unplaced"/>
</dbReference>
<protein>
    <submittedName>
        <fullName evidence="2">Aspartyl aminopeptidase</fullName>
    </submittedName>
</protein>
<reference evidence="2" key="1">
    <citation type="submission" date="2022-11" db="UniProtKB">
        <authorList>
            <consortium name="WormBaseParasite"/>
        </authorList>
    </citation>
    <scope>IDENTIFICATION</scope>
</reference>
<sequence length="468" mass="51433">MSIIPPSAELTVAAQKFVAFLNKAVTPFHAVKELASRLASVGFTELRECDAWSLVPNGRYYVTKNDSTLFAFAIGAQFKIGSGFSMVVGHSDSPALRVKPVSTESSAKFLQVGVSTYGGGIWRSWFDRDLAIAGQVFFKRDGHLHRVLVDSREPVLYIPNLAIHLEPNREKTTMNNEAELRPILCTEAMAKLQVHEAVNEPKNPNILSDHHPVFLHFISKLAKCQPEELVDLDLYLYDSQAAAIGGLFKEFIASQRLDNLVGAYTSVEGLIESLSDESLETESNIRIAAVYDNEECGSASAQGADSNFNEWCLRRIFNELGDPNSSAFERSIGRSFLISADQAHACHPNYVARHEDCHKPAFHSGVVVKINHNQRYATTSTTHAILKDIAASAGVPLQQFVVRNDSACGSTVGPMLATKLGLRTVDVGCPQLAMHSVREFADTSSIFLAIKLYSEFYHKLPSLIADFA</sequence>
<name>A0AC34Q872_9BILA</name>
<organism evidence="1 2">
    <name type="scientific">Panagrolaimus sp. JU765</name>
    <dbReference type="NCBI Taxonomy" id="591449"/>
    <lineage>
        <taxon>Eukaryota</taxon>
        <taxon>Metazoa</taxon>
        <taxon>Ecdysozoa</taxon>
        <taxon>Nematoda</taxon>
        <taxon>Chromadorea</taxon>
        <taxon>Rhabditida</taxon>
        <taxon>Tylenchina</taxon>
        <taxon>Panagrolaimomorpha</taxon>
        <taxon>Panagrolaimoidea</taxon>
        <taxon>Panagrolaimidae</taxon>
        <taxon>Panagrolaimus</taxon>
    </lineage>
</organism>
<accession>A0AC34Q872</accession>
<proteinExistence type="predicted"/>
<dbReference type="WBParaSite" id="JU765_v2.g14038.t1">
    <property type="protein sequence ID" value="JU765_v2.g14038.t1"/>
    <property type="gene ID" value="JU765_v2.g14038"/>
</dbReference>